<accession>A0ABR4HBE3</accession>
<organism evidence="3 4">
    <name type="scientific">Aspergillus cavernicola</name>
    <dbReference type="NCBI Taxonomy" id="176166"/>
    <lineage>
        <taxon>Eukaryota</taxon>
        <taxon>Fungi</taxon>
        <taxon>Dikarya</taxon>
        <taxon>Ascomycota</taxon>
        <taxon>Pezizomycotina</taxon>
        <taxon>Eurotiomycetes</taxon>
        <taxon>Eurotiomycetidae</taxon>
        <taxon>Eurotiales</taxon>
        <taxon>Aspergillaceae</taxon>
        <taxon>Aspergillus</taxon>
        <taxon>Aspergillus subgen. Nidulantes</taxon>
    </lineage>
</organism>
<comment type="caution">
    <text evidence="3">The sequence shown here is derived from an EMBL/GenBank/DDBJ whole genome shotgun (WGS) entry which is preliminary data.</text>
</comment>
<dbReference type="Proteomes" id="UP001610335">
    <property type="component" value="Unassembled WGS sequence"/>
</dbReference>
<protein>
    <recommendedName>
        <fullName evidence="5">DUF1446-domain-containing protein</fullName>
    </recommendedName>
</protein>
<evidence type="ECO:0008006" key="5">
    <source>
        <dbReference type="Google" id="ProtNLM"/>
    </source>
</evidence>
<dbReference type="PANTHER" id="PTHR47585">
    <property type="match status" value="1"/>
</dbReference>
<feature type="domain" description="Acyclic terpene utilisation N-terminal" evidence="1">
    <location>
        <begin position="3"/>
        <end position="396"/>
    </location>
</feature>
<evidence type="ECO:0000313" key="4">
    <source>
        <dbReference type="Proteomes" id="UP001610335"/>
    </source>
</evidence>
<dbReference type="PANTHER" id="PTHR47585:SF1">
    <property type="entry name" value="DUF1446 DOMAIN-CONTAINING PROTEIN"/>
    <property type="match status" value="1"/>
</dbReference>
<keyword evidence="4" id="KW-1185">Reference proteome</keyword>
<reference evidence="3 4" key="1">
    <citation type="submission" date="2024-07" db="EMBL/GenBank/DDBJ databases">
        <title>Section-level genome sequencing and comparative genomics of Aspergillus sections Usti and Cavernicolus.</title>
        <authorList>
            <consortium name="Lawrence Berkeley National Laboratory"/>
            <person name="Nybo J.L."/>
            <person name="Vesth T.C."/>
            <person name="Theobald S."/>
            <person name="Frisvad J.C."/>
            <person name="Larsen T.O."/>
            <person name="Kjaerboelling I."/>
            <person name="Rothschild-Mancinelli K."/>
            <person name="Lyhne E.K."/>
            <person name="Kogle M.E."/>
            <person name="Barry K."/>
            <person name="Clum A."/>
            <person name="Na H."/>
            <person name="Ledsgaard L."/>
            <person name="Lin J."/>
            <person name="Lipzen A."/>
            <person name="Kuo A."/>
            <person name="Riley R."/>
            <person name="Mondo S."/>
            <person name="LaButti K."/>
            <person name="Haridas S."/>
            <person name="Pangalinan J."/>
            <person name="Salamov A.A."/>
            <person name="Simmons B.A."/>
            <person name="Magnuson J.K."/>
            <person name="Chen J."/>
            <person name="Drula E."/>
            <person name="Henrissat B."/>
            <person name="Wiebenga A."/>
            <person name="Lubbers R.J."/>
            <person name="Gomes A.C."/>
            <person name="Makela M.R."/>
            <person name="Stajich J."/>
            <person name="Grigoriev I.V."/>
            <person name="Mortensen U.H."/>
            <person name="De vries R.P."/>
            <person name="Baker S.E."/>
            <person name="Andersen M.R."/>
        </authorList>
    </citation>
    <scope>NUCLEOTIDE SEQUENCE [LARGE SCALE GENOMIC DNA]</scope>
    <source>
        <strain evidence="3 4">CBS 600.67</strain>
    </source>
</reference>
<name>A0ABR4HBE3_9EURO</name>
<evidence type="ECO:0000259" key="1">
    <source>
        <dbReference type="Pfam" id="PF07287"/>
    </source>
</evidence>
<dbReference type="Pfam" id="PF23544">
    <property type="entry name" value="AtuA_ferredoxin"/>
    <property type="match status" value="1"/>
</dbReference>
<gene>
    <name evidence="3" type="ORF">BDW59DRAFT_176909</name>
</gene>
<evidence type="ECO:0000313" key="3">
    <source>
        <dbReference type="EMBL" id="KAL2812780.1"/>
    </source>
</evidence>
<dbReference type="EMBL" id="JBFXLS010000165">
    <property type="protein sequence ID" value="KAL2812780.1"/>
    <property type="molecule type" value="Genomic_DNA"/>
</dbReference>
<sequence>MPLRIGNVSGATGDHPQAMHRMAYHGNVNIIVGDWLSEMNIAWNAISKSQDPEVGFEQGFLDQLDTCLDRILEQGIKVITNAGALNTPALAAKVESLCRDRGYEGVTVAQVLGDDISDLVREKPGNVTGLQHLDHEEWVLGEWEFEPHCGVAYIGAWRIVEALKAGADIVVCGRVTDADSWDELAGALVAGRLNLIECGAYVTGANFSGFKSLPDLVDLAFPIAELSRDGTCVITKCEKYAGAMTRENTIAQLLYELQGELYLNPDVVADLSNISIQQLDRDRVRVQGITGLPPPPTTKAMIAAPAGYQAEATFYINGLDIARKAQTMRNQLEHTFTGHTFSKLSQQAGTVRPRVFAQARRKEDISADKFKIPIYALRMQSYPDGRVIQAPSPSQTREYPVQRPSYETRSPISLSHFGPTQCAPLGSIVHARSGDKADNSNIGFFVRHKDEYPWLQSFLTVPRLKELFADDWPKDSEPAVERCEFPEICAVHFRVLDFLGIASSSRIDGLGKGVGEYLRSAVVDIPVKFLERGWI</sequence>
<dbReference type="InterPro" id="IPR056362">
    <property type="entry name" value="AtuA-like_ferredoxin_dom"/>
</dbReference>
<proteinExistence type="predicted"/>
<feature type="domain" description="AtuA-like ferredoxin-fold" evidence="2">
    <location>
        <begin position="424"/>
        <end position="521"/>
    </location>
</feature>
<evidence type="ECO:0000259" key="2">
    <source>
        <dbReference type="Pfam" id="PF23544"/>
    </source>
</evidence>
<dbReference type="Pfam" id="PF07287">
    <property type="entry name" value="AtuA"/>
    <property type="match status" value="1"/>
</dbReference>
<dbReference type="InterPro" id="IPR010839">
    <property type="entry name" value="AtuA_N"/>
</dbReference>